<evidence type="ECO:0000313" key="2">
    <source>
        <dbReference type="Proteomes" id="UP000199561"/>
    </source>
</evidence>
<dbReference type="AlphaFoldDB" id="A0A1I4PTZ8"/>
<keyword evidence="2" id="KW-1185">Reference proteome</keyword>
<proteinExistence type="predicted"/>
<dbReference type="RefSeq" id="WP_090668419.1">
    <property type="nucleotide sequence ID" value="NZ_FOUF01000012.1"/>
</dbReference>
<organism evidence="1 2">
    <name type="scientific">Nitrosomonas nitrosa</name>
    <dbReference type="NCBI Taxonomy" id="52442"/>
    <lineage>
        <taxon>Bacteria</taxon>
        <taxon>Pseudomonadati</taxon>
        <taxon>Pseudomonadota</taxon>
        <taxon>Betaproteobacteria</taxon>
        <taxon>Nitrosomonadales</taxon>
        <taxon>Nitrosomonadaceae</taxon>
        <taxon>Nitrosomonas</taxon>
    </lineage>
</organism>
<name>A0A1I4PTZ8_9PROT</name>
<accession>A0A1I4PTZ8</accession>
<reference evidence="1 2" key="1">
    <citation type="submission" date="2016-10" db="EMBL/GenBank/DDBJ databases">
        <authorList>
            <person name="de Groot N.N."/>
        </authorList>
    </citation>
    <scope>NUCLEOTIDE SEQUENCE [LARGE SCALE GENOMIC DNA]</scope>
    <source>
        <strain evidence="1 2">Nm146</strain>
    </source>
</reference>
<gene>
    <name evidence="1" type="ORF">SAMN05421880_11270</name>
</gene>
<sequence>MDELNTFIAGMINSFSISMITERSWFEIASILAPSVILILVLFGFSFLLQHRNGKIATYIICLLLILLFLPYELYRQAATLSKAQTNVAETESSLKTLLNASDLDHLENLVNEEVASGILDEAIDRLSQQEKKELILISWLIAENEKRSRQFHQDQQAALTKAIQSHLDQAKQEIINTREPVDKISADILQRIEDDVSRLIAEKMQPFNQAIDGSLDSFQENIQQFMQNELKTYEEMLTSLTQKGIEELGNALKHHTYRAQRKFTQQIRQANEESAQKLNEAQRNIAQLNSTIEEINLEKIIEQIKQLSDSINIIQKQNDIRFEYHECIRSAGLIDLIGKEEECRKKLNNDTNDLINP</sequence>
<dbReference type="STRING" id="52442.SAMN05421880_11270"/>
<dbReference type="EMBL" id="FOUF01000012">
    <property type="protein sequence ID" value="SFM30845.1"/>
    <property type="molecule type" value="Genomic_DNA"/>
</dbReference>
<evidence type="ECO:0000313" key="1">
    <source>
        <dbReference type="EMBL" id="SFM30845.1"/>
    </source>
</evidence>
<protein>
    <submittedName>
        <fullName evidence="1">Uncharacterized protein</fullName>
    </submittedName>
</protein>
<dbReference type="Proteomes" id="UP000199561">
    <property type="component" value="Unassembled WGS sequence"/>
</dbReference>